<keyword evidence="14" id="KW-1185">Reference proteome</keyword>
<evidence type="ECO:0000256" key="8">
    <source>
        <dbReference type="ARBA" id="ARBA00022977"/>
    </source>
</evidence>
<sequence length="314" mass="33212">MVIAAALAGPAAAQEKMSVRLDFAPWGVHAAMHLANQNGMFKAAGLEVDVQDGRGSGNTIQLVNAGQADVGQVQVGLLGAARAQGAALKTIATIMPKTDLCVLVDKASPMTKAADLKGKTVVVFAASPWAPLIDPYLKAGGLNRETAKIDFVDPAALWGTYIAKRADGLMSTASSAVPVAEASRPSKCLWASEAGLNFMSYGLVVKEDTIAKRGPALKKLIETQQRAWEQIRKDPELGVKAMLAARPDARLDPAVQKSQIVMSLDFFETPATKGKPIGWQAAADWEATLKTLEAAGVVKPGWKADDYFTNALMD</sequence>
<keyword evidence="5" id="KW-0808">Transferase</keyword>
<dbReference type="InterPro" id="IPR027939">
    <property type="entry name" value="NMT1/THI5"/>
</dbReference>
<comment type="function">
    <text evidence="1">Responsible for the formation of the pyrimidine heterocycle in the thiamine biosynthesis pathway. Catalyzes the formation of hydroxymethylpyrimidine phosphate (HMP-P) from histidine and pyridoxal phosphate (PLP). The protein uses PLP and the active site histidine to form HMP-P, generating an inactive enzyme. The enzyme can only undergo a single turnover, which suggests it is a suicide enzyme.</text>
</comment>
<evidence type="ECO:0000256" key="9">
    <source>
        <dbReference type="ARBA" id="ARBA00023004"/>
    </source>
</evidence>
<dbReference type="EMBL" id="BKAJ01000036">
    <property type="protein sequence ID" value="GEP55252.1"/>
    <property type="molecule type" value="Genomic_DNA"/>
</dbReference>
<keyword evidence="8" id="KW-0784">Thiamine biosynthesis</keyword>
<evidence type="ECO:0000256" key="10">
    <source>
        <dbReference type="ARBA" id="ARBA00033171"/>
    </source>
</evidence>
<dbReference type="PANTHER" id="PTHR31528:SF1">
    <property type="entry name" value="4-AMINO-5-HYDROXYMETHYL-2-METHYLPYRIMIDINE PHOSPHATE SYNTHASE THI11-RELATED"/>
    <property type="match status" value="1"/>
</dbReference>
<dbReference type="PANTHER" id="PTHR31528">
    <property type="entry name" value="4-AMINO-5-HYDROXYMETHYL-2-METHYLPYRIMIDINE PHOSPHATE SYNTHASE THI11-RELATED"/>
    <property type="match status" value="1"/>
</dbReference>
<keyword evidence="7" id="KW-0663">Pyridoxal phosphate</keyword>
<dbReference type="Proteomes" id="UP000321058">
    <property type="component" value="Unassembled WGS sequence"/>
</dbReference>
<evidence type="ECO:0000256" key="3">
    <source>
        <dbReference type="ARBA" id="ARBA00009406"/>
    </source>
</evidence>
<dbReference type="SUPFAM" id="SSF53850">
    <property type="entry name" value="Periplasmic binding protein-like II"/>
    <property type="match status" value="1"/>
</dbReference>
<name>A0A512N8F8_9HYPH</name>
<gene>
    <name evidence="13" type="primary">ssuA</name>
    <name evidence="13" type="ORF">RSO01_24180</name>
</gene>
<protein>
    <recommendedName>
        <fullName evidence="10">Thiamine pyrimidine synthase</fullName>
    </recommendedName>
</protein>
<evidence type="ECO:0000256" key="4">
    <source>
        <dbReference type="ARBA" id="ARBA00011738"/>
    </source>
</evidence>
<evidence type="ECO:0000256" key="2">
    <source>
        <dbReference type="ARBA" id="ARBA00004948"/>
    </source>
</evidence>
<feature type="domain" description="SsuA/THI5-like" evidence="12">
    <location>
        <begin position="28"/>
        <end position="236"/>
    </location>
</feature>
<keyword evidence="9" id="KW-0408">Iron</keyword>
<organism evidence="13 14">
    <name type="scientific">Reyranella soli</name>
    <dbReference type="NCBI Taxonomy" id="1230389"/>
    <lineage>
        <taxon>Bacteria</taxon>
        <taxon>Pseudomonadati</taxon>
        <taxon>Pseudomonadota</taxon>
        <taxon>Alphaproteobacteria</taxon>
        <taxon>Hyphomicrobiales</taxon>
        <taxon>Reyranellaceae</taxon>
        <taxon>Reyranella</taxon>
    </lineage>
</organism>
<evidence type="ECO:0000313" key="13">
    <source>
        <dbReference type="EMBL" id="GEP55252.1"/>
    </source>
</evidence>
<evidence type="ECO:0000256" key="7">
    <source>
        <dbReference type="ARBA" id="ARBA00022898"/>
    </source>
</evidence>
<evidence type="ECO:0000313" key="14">
    <source>
        <dbReference type="Proteomes" id="UP000321058"/>
    </source>
</evidence>
<reference evidence="13 14" key="1">
    <citation type="submission" date="2019-07" db="EMBL/GenBank/DDBJ databases">
        <title>Whole genome shotgun sequence of Reyranella soli NBRC 108950.</title>
        <authorList>
            <person name="Hosoyama A."/>
            <person name="Uohara A."/>
            <person name="Ohji S."/>
            <person name="Ichikawa N."/>
        </authorList>
    </citation>
    <scope>NUCLEOTIDE SEQUENCE [LARGE SCALE GENOMIC DNA]</scope>
    <source>
        <strain evidence="13 14">NBRC 108950</strain>
    </source>
</reference>
<evidence type="ECO:0000256" key="11">
    <source>
        <dbReference type="ARBA" id="ARBA00048179"/>
    </source>
</evidence>
<dbReference type="GO" id="GO:0016740">
    <property type="term" value="F:transferase activity"/>
    <property type="evidence" value="ECO:0007669"/>
    <property type="project" value="UniProtKB-KW"/>
</dbReference>
<evidence type="ECO:0000256" key="1">
    <source>
        <dbReference type="ARBA" id="ARBA00003469"/>
    </source>
</evidence>
<dbReference type="GO" id="GO:0046872">
    <property type="term" value="F:metal ion binding"/>
    <property type="evidence" value="ECO:0007669"/>
    <property type="project" value="UniProtKB-KW"/>
</dbReference>
<comment type="similarity">
    <text evidence="3">Belongs to the NMT1/THI5 family.</text>
</comment>
<comment type="catalytic activity">
    <reaction evidence="11">
        <text>N(6)-(pyridoxal phosphate)-L-lysyl-[4-amino-5-hydroxymethyl-2-methylpyrimidine phosphate synthase] + L-histidyl-[4-amino-5-hydroxymethyl-2-methylpyrimidine phosphate synthase] + 2 Fe(3+) + 4 H2O = L-lysyl-[4-amino-5-hydroxymethyl-2-methylpyrimidine phosphate synthase] + (2S)-2-amino-5-hydroxy-4-oxopentanoyl-[4-amino-5-hydroxymethyl-2-methylpyrimidine phosphate synthase] + 4-amino-2-methyl-5-(phosphooxymethyl)pyrimidine + 3-oxopropanoate + 2 Fe(2+) + 2 H(+)</text>
        <dbReference type="Rhea" id="RHEA:65756"/>
        <dbReference type="Rhea" id="RHEA-COMP:16892"/>
        <dbReference type="Rhea" id="RHEA-COMP:16893"/>
        <dbReference type="Rhea" id="RHEA-COMP:16894"/>
        <dbReference type="Rhea" id="RHEA-COMP:16895"/>
        <dbReference type="ChEBI" id="CHEBI:15377"/>
        <dbReference type="ChEBI" id="CHEBI:15378"/>
        <dbReference type="ChEBI" id="CHEBI:29033"/>
        <dbReference type="ChEBI" id="CHEBI:29034"/>
        <dbReference type="ChEBI" id="CHEBI:29969"/>
        <dbReference type="ChEBI" id="CHEBI:29979"/>
        <dbReference type="ChEBI" id="CHEBI:33190"/>
        <dbReference type="ChEBI" id="CHEBI:58354"/>
        <dbReference type="ChEBI" id="CHEBI:143915"/>
        <dbReference type="ChEBI" id="CHEBI:157692"/>
    </reaction>
    <physiologicalReaction direction="left-to-right" evidence="11">
        <dbReference type="Rhea" id="RHEA:65757"/>
    </physiologicalReaction>
</comment>
<comment type="pathway">
    <text evidence="2">Cofactor biosynthesis; thiamine diphosphate biosynthesis.</text>
</comment>
<dbReference type="InterPro" id="IPR015168">
    <property type="entry name" value="SsuA/THI5"/>
</dbReference>
<dbReference type="AlphaFoldDB" id="A0A512N8F8"/>
<evidence type="ECO:0000256" key="5">
    <source>
        <dbReference type="ARBA" id="ARBA00022679"/>
    </source>
</evidence>
<evidence type="ECO:0000256" key="6">
    <source>
        <dbReference type="ARBA" id="ARBA00022723"/>
    </source>
</evidence>
<proteinExistence type="inferred from homology"/>
<keyword evidence="6" id="KW-0479">Metal-binding</keyword>
<dbReference type="Pfam" id="PF09084">
    <property type="entry name" value="NMT1"/>
    <property type="match status" value="1"/>
</dbReference>
<dbReference type="GO" id="GO:0009228">
    <property type="term" value="P:thiamine biosynthetic process"/>
    <property type="evidence" value="ECO:0007669"/>
    <property type="project" value="UniProtKB-KW"/>
</dbReference>
<dbReference type="Gene3D" id="3.40.190.10">
    <property type="entry name" value="Periplasmic binding protein-like II"/>
    <property type="match status" value="2"/>
</dbReference>
<comment type="caution">
    <text evidence="13">The sequence shown here is derived from an EMBL/GenBank/DDBJ whole genome shotgun (WGS) entry which is preliminary data.</text>
</comment>
<accession>A0A512N8F8</accession>
<comment type="subunit">
    <text evidence="4">Homodimer.</text>
</comment>
<evidence type="ECO:0000259" key="12">
    <source>
        <dbReference type="Pfam" id="PF09084"/>
    </source>
</evidence>